<dbReference type="InterPro" id="IPR024478">
    <property type="entry name" value="HlyB_4HB_MCP"/>
</dbReference>
<dbReference type="Pfam" id="PF00015">
    <property type="entry name" value="MCPsignal"/>
    <property type="match status" value="1"/>
</dbReference>
<dbReference type="SMART" id="SM00283">
    <property type="entry name" value="MA"/>
    <property type="match status" value="1"/>
</dbReference>
<feature type="transmembrane region" description="Helical" evidence="4">
    <location>
        <begin position="12"/>
        <end position="32"/>
    </location>
</feature>
<dbReference type="CDD" id="cd11386">
    <property type="entry name" value="MCP_signal"/>
    <property type="match status" value="1"/>
</dbReference>
<dbReference type="Proteomes" id="UP001169006">
    <property type="component" value="Unassembled WGS sequence"/>
</dbReference>
<dbReference type="SMART" id="SM00304">
    <property type="entry name" value="HAMP"/>
    <property type="match status" value="2"/>
</dbReference>
<dbReference type="PROSITE" id="PS50111">
    <property type="entry name" value="CHEMOTAXIS_TRANSDUC_2"/>
    <property type="match status" value="1"/>
</dbReference>
<dbReference type="InterPro" id="IPR003660">
    <property type="entry name" value="HAMP_dom"/>
</dbReference>
<keyword evidence="4" id="KW-0472">Membrane</keyword>
<keyword evidence="1" id="KW-0145">Chemotaxis</keyword>
<evidence type="ECO:0000259" key="5">
    <source>
        <dbReference type="PROSITE" id="PS50111"/>
    </source>
</evidence>
<evidence type="ECO:0000259" key="6">
    <source>
        <dbReference type="PROSITE" id="PS50885"/>
    </source>
</evidence>
<dbReference type="PANTHER" id="PTHR43531">
    <property type="entry name" value="PROTEIN ICFG"/>
    <property type="match status" value="1"/>
</dbReference>
<organism evidence="7 8">
    <name type="scientific">Rhizobium oryzicola</name>
    <dbReference type="NCBI Taxonomy" id="1232668"/>
    <lineage>
        <taxon>Bacteria</taxon>
        <taxon>Pseudomonadati</taxon>
        <taxon>Pseudomonadota</taxon>
        <taxon>Alphaproteobacteria</taxon>
        <taxon>Hyphomicrobiales</taxon>
        <taxon>Rhizobiaceae</taxon>
        <taxon>Rhizobium/Agrobacterium group</taxon>
        <taxon>Rhizobium</taxon>
    </lineage>
</organism>
<comment type="similarity">
    <text evidence="2">Belongs to the methyl-accepting chemotaxis (MCP) protein family.</text>
</comment>
<keyword evidence="4" id="KW-1133">Transmembrane helix</keyword>
<name>A0ABT8SUX6_9HYPH</name>
<keyword evidence="8" id="KW-1185">Reference proteome</keyword>
<keyword evidence="4" id="KW-0812">Transmembrane</keyword>
<evidence type="ECO:0000256" key="3">
    <source>
        <dbReference type="PROSITE-ProRule" id="PRU00284"/>
    </source>
</evidence>
<dbReference type="Gene3D" id="1.10.287.950">
    <property type="entry name" value="Methyl-accepting chemotaxis protein"/>
    <property type="match status" value="1"/>
</dbReference>
<feature type="domain" description="HAMP" evidence="6">
    <location>
        <begin position="211"/>
        <end position="264"/>
    </location>
</feature>
<accession>A0ABT8SUX6</accession>
<comment type="caution">
    <text evidence="7">The sequence shown here is derived from an EMBL/GenBank/DDBJ whole genome shotgun (WGS) entry which is preliminary data.</text>
</comment>
<feature type="domain" description="HAMP" evidence="6">
    <location>
        <begin position="292"/>
        <end position="344"/>
    </location>
</feature>
<dbReference type="CDD" id="cd06225">
    <property type="entry name" value="HAMP"/>
    <property type="match status" value="1"/>
</dbReference>
<evidence type="ECO:0000256" key="4">
    <source>
        <dbReference type="SAM" id="Phobius"/>
    </source>
</evidence>
<feature type="transmembrane region" description="Helical" evidence="4">
    <location>
        <begin position="187"/>
        <end position="210"/>
    </location>
</feature>
<gene>
    <name evidence="7" type="ORF">Q2T52_08945</name>
</gene>
<dbReference type="SUPFAM" id="SSF158472">
    <property type="entry name" value="HAMP domain-like"/>
    <property type="match status" value="1"/>
</dbReference>
<dbReference type="InterPro" id="IPR051310">
    <property type="entry name" value="MCP_chemotaxis"/>
</dbReference>
<sequence length="608" mass="65177">MQNLNIKVALMSVLSVITVSIVVLVVSSFYGLSNVYSGTVYIGSTLAKRQMDVALIRTEFANLRLAVARVSIYKNDPIGVKAQANALTEQERNLNGLIQNFIDTANTGKGKDLMLAVQGAVNAYEMSAHKAADLWVAGRDAEGQAVIDKEVPAKVAAAGAAVEEMIKFITGRINQFMDANAETRDSVYTTVIAVSVISIALSLAGVAYVLRGVANPIRRLAAAMRRLADGDLKSDIPFAGRRNELGDMAAAVEVFRQASLSKIQLEDEAAATRESQIEQDREQARRAADEAQKLRVATQTLGEGLRRLAAGDVSFTLSDAFAPEYEDLRHDFNETVHQLSHTISEVLTIVHSMDSGTQEIASGANDLSKRTEQQAASLEETAAALDEITQNVSMASKRTDEARQVASRANANAENSVRVVGDAEEAMRRIEESSQQISNIIGVIDEIAFQTNLLALNAGVEAARAGEAGKGFAVVAQEVRELAQRSANAAKEIKGLIQNSSSEVENGVKLVRDTGSALKEIGTQVVQVNQLMEAITTSSREQSAGLAEVNTAVNHMDQTTQQNAAMVEQSTAASTALASEARRLRELVGRFKLPHDAGRGQGMVRRAA</sequence>
<dbReference type="Gene3D" id="6.10.340.10">
    <property type="match status" value="1"/>
</dbReference>
<evidence type="ECO:0000256" key="2">
    <source>
        <dbReference type="ARBA" id="ARBA00029447"/>
    </source>
</evidence>
<feature type="domain" description="Methyl-accepting transducer" evidence="5">
    <location>
        <begin position="349"/>
        <end position="578"/>
    </location>
</feature>
<reference evidence="7" key="1">
    <citation type="journal article" date="2015" name="Int. J. Syst. Evol. Microbiol.">
        <title>Rhizobium oryzicola sp. nov., potential plant-growth-promoting endophytic bacteria isolated from rice roots.</title>
        <authorList>
            <person name="Zhang X.X."/>
            <person name="Gao J.S."/>
            <person name="Cao Y.H."/>
            <person name="Sheirdil R.A."/>
            <person name="Wang X.C."/>
            <person name="Zhang L."/>
        </authorList>
    </citation>
    <scope>NUCLEOTIDE SEQUENCE</scope>
    <source>
        <strain evidence="7">05753</strain>
    </source>
</reference>
<dbReference type="SUPFAM" id="SSF58104">
    <property type="entry name" value="Methyl-accepting chemotaxis protein (MCP) signaling domain"/>
    <property type="match status" value="1"/>
</dbReference>
<dbReference type="PROSITE" id="PS50885">
    <property type="entry name" value="HAMP"/>
    <property type="match status" value="2"/>
</dbReference>
<dbReference type="RefSeq" id="WP_302076362.1">
    <property type="nucleotide sequence ID" value="NZ_JAUKWQ010000002.1"/>
</dbReference>
<dbReference type="EMBL" id="JAUKWQ010000002">
    <property type="protein sequence ID" value="MDO1582222.1"/>
    <property type="molecule type" value="Genomic_DNA"/>
</dbReference>
<protein>
    <submittedName>
        <fullName evidence="7">HAMP domain-containing methyl-accepting chemotaxis protein</fullName>
    </submittedName>
</protein>
<dbReference type="Pfam" id="PF00672">
    <property type="entry name" value="HAMP"/>
    <property type="match status" value="1"/>
</dbReference>
<reference evidence="7" key="2">
    <citation type="submission" date="2023-07" db="EMBL/GenBank/DDBJ databases">
        <authorList>
            <person name="Sun H."/>
        </authorList>
    </citation>
    <scope>NUCLEOTIDE SEQUENCE</scope>
    <source>
        <strain evidence="7">05753</strain>
    </source>
</reference>
<dbReference type="Pfam" id="PF12729">
    <property type="entry name" value="4HB_MCP_1"/>
    <property type="match status" value="1"/>
</dbReference>
<evidence type="ECO:0000313" key="7">
    <source>
        <dbReference type="EMBL" id="MDO1582222.1"/>
    </source>
</evidence>
<dbReference type="PANTHER" id="PTHR43531:SF11">
    <property type="entry name" value="METHYL-ACCEPTING CHEMOTAXIS PROTEIN 3"/>
    <property type="match status" value="1"/>
</dbReference>
<dbReference type="InterPro" id="IPR004089">
    <property type="entry name" value="MCPsignal_dom"/>
</dbReference>
<keyword evidence="3" id="KW-0807">Transducer</keyword>
<evidence type="ECO:0000256" key="1">
    <source>
        <dbReference type="ARBA" id="ARBA00022500"/>
    </source>
</evidence>
<evidence type="ECO:0000313" key="8">
    <source>
        <dbReference type="Proteomes" id="UP001169006"/>
    </source>
</evidence>
<proteinExistence type="inferred from homology"/>